<accession>A0A699X316</accession>
<organism evidence="2">
    <name type="scientific">Tanacetum cinerariifolium</name>
    <name type="common">Dalmatian daisy</name>
    <name type="synonym">Chrysanthemum cinerariifolium</name>
    <dbReference type="NCBI Taxonomy" id="118510"/>
    <lineage>
        <taxon>Eukaryota</taxon>
        <taxon>Viridiplantae</taxon>
        <taxon>Streptophyta</taxon>
        <taxon>Embryophyta</taxon>
        <taxon>Tracheophyta</taxon>
        <taxon>Spermatophyta</taxon>
        <taxon>Magnoliopsida</taxon>
        <taxon>eudicotyledons</taxon>
        <taxon>Gunneridae</taxon>
        <taxon>Pentapetalae</taxon>
        <taxon>asterids</taxon>
        <taxon>campanulids</taxon>
        <taxon>Asterales</taxon>
        <taxon>Asteraceae</taxon>
        <taxon>Asteroideae</taxon>
        <taxon>Anthemideae</taxon>
        <taxon>Anthemidinae</taxon>
        <taxon>Tanacetum</taxon>
    </lineage>
</organism>
<dbReference type="Gene3D" id="3.40.50.970">
    <property type="match status" value="1"/>
</dbReference>
<dbReference type="AlphaFoldDB" id="A0A699X316"/>
<protein>
    <submittedName>
        <fullName evidence="2">Uncharacterized protein</fullName>
    </submittedName>
</protein>
<gene>
    <name evidence="2" type="ORF">Tci_925412</name>
</gene>
<sequence>FFQQLANFDTKDYQRDTGSSPVSGTENSGSSPIIDSPENALTWQQADAAAAQFLGRFFATDSQPFNEFSAMRQALAMLPDGTALHLANSMAVRYANIL</sequence>
<feature type="region of interest" description="Disordered" evidence="1">
    <location>
        <begin position="1"/>
        <end position="36"/>
    </location>
</feature>
<feature type="non-terminal residue" evidence="2">
    <location>
        <position position="1"/>
    </location>
</feature>
<dbReference type="EMBL" id="BKCJ011794333">
    <property type="protein sequence ID" value="GFD53443.1"/>
    <property type="molecule type" value="Genomic_DNA"/>
</dbReference>
<proteinExistence type="predicted"/>
<reference evidence="2" key="1">
    <citation type="journal article" date="2019" name="Sci. Rep.">
        <title>Draft genome of Tanacetum cinerariifolium, the natural source of mosquito coil.</title>
        <authorList>
            <person name="Yamashiro T."/>
            <person name="Shiraishi A."/>
            <person name="Satake H."/>
            <person name="Nakayama K."/>
        </authorList>
    </citation>
    <scope>NUCLEOTIDE SEQUENCE</scope>
</reference>
<evidence type="ECO:0000256" key="1">
    <source>
        <dbReference type="SAM" id="MobiDB-lite"/>
    </source>
</evidence>
<evidence type="ECO:0000313" key="2">
    <source>
        <dbReference type="EMBL" id="GFD53443.1"/>
    </source>
</evidence>
<feature type="compositionally biased region" description="Polar residues" evidence="1">
    <location>
        <begin position="16"/>
        <end position="36"/>
    </location>
</feature>
<comment type="caution">
    <text evidence="2">The sequence shown here is derived from an EMBL/GenBank/DDBJ whole genome shotgun (WGS) entry which is preliminary data.</text>
</comment>
<feature type="non-terminal residue" evidence="2">
    <location>
        <position position="98"/>
    </location>
</feature>
<name>A0A699X316_TANCI</name>